<keyword evidence="6" id="KW-0206">Cytoskeleton</keyword>
<keyword evidence="7" id="KW-0966">Cell projection</keyword>
<feature type="region of interest" description="Disordered" evidence="10">
    <location>
        <begin position="601"/>
        <end position="640"/>
    </location>
</feature>
<feature type="coiled-coil region" evidence="9">
    <location>
        <begin position="1249"/>
        <end position="1283"/>
    </location>
</feature>
<dbReference type="InterPro" id="IPR036322">
    <property type="entry name" value="WD40_repeat_dom_sf"/>
</dbReference>
<feature type="compositionally biased region" description="Acidic residues" evidence="10">
    <location>
        <begin position="612"/>
        <end position="636"/>
    </location>
</feature>
<sequence>MSSANTPATPRTPGAPDELNGGSIAPIAPPLEVIGQMHHSFSFPSYKRNNLHFVDESRLVSCVGNTMHLINLPLASESGDKGATYEWILNKDDDASHDGVGVVAVHPSKEFIALAENLVSQPNHCPNIYILNYPQMDTIKTLKNGTKQSYTAMAFNAQGDQLATVGGAPDFMLTIWNWDQQRILLRYKAFGQDVYNVSFSNYLQGVLTTSGLGHIKFWKMSHTFTGLKLKGNIGKFGKVDISDIAGYVELPDGKVLSGSEQGNLILWEGNLVKVLIQKDENTPCHTAPIEFITLFQNEIITAARDGYIKYWSFDQLDLLEPSDTSNLTFLQPIQEFYLPHPSPTVESITSQPSSTSDPVEFISLVKRDTDNLWVAQDGKGAFWEIQIADRMDSQPREHHAKKILDFNSGHILDVVASPIQHLSAAASSDGSVRLVNHHERSVLYYRKFNSSCVRLLWNPVEVDPTQTSITCGFDDGVVRYLIQGESQWHLAHAVKPHKSAIVSLAYTSDGSYLVSASKDEVFFFRAKNYEPIGYTVCQNVLQSTINDMHFHEDSIVLSLDNGKLMKMLMPDLEQIDNSETYEFQWDKFVLYNFFQWVKPPPKPKKKKKKDDSEDQSEDEEENSDDEGQEEEDEEEVVPPTVPVLSSLYTPDHKLLVSFDKPGGVFRYSGHAWESDRQSEQEYPYECLNPFDDATTTCMRYSLDGNFLIIAYSNGKVRFMDANSIGTAGGAVQKQLASLDLHDALDGVITRATTSHDDAYLISVSTDGGFFVQKLQDRSVQLKPEPLIRDQQDAVEDIVRSDHWSIEEARIKEAELKQQHAAETRQEARRRELRELKEKFLKLIFENEARDRSKRIKRKDLQIDVRLEQMLATKLEQKLDLAQKELAWDTTKTDLKLRKVKGHFLDCLDVERIVLRAFRTGRVVSTFRTRKLRDELLQKIEEVHALINDEVERKRQLEAERHEQELLATAVQEQQQDQQEEEGQVVSPQNVASLKDTKHKTSTAIQKAEENQRKRKERQAAREELETRKPDNEDDPRMLAEIQFAENNMGDYKLKTDPNFILPENQRMTAEKKLRQMILLEESAHTLRMVFNQSLLSLRDTKAKFIDKFKMYNEQINQINEELRVKEPIVEPSFEIIEYPEQRYAVSSEELQEFHRQKELAEKKKLAQESGKFLAGPAEDDAESIHKSGPASVHSFHSKRSSHTGTKSIRGKDSSNVKERMLQSLPVSDMEIMEQELKRHSLLHEKQRLLLKMQTQVDMFDQKIDELRREKFKLEADLKNADLRLILLYKELDLLKEFEIKDNENYSQLETKRQERDDIVAKIQNCQDRLAEKKEEITNLVQEQKLGNEFMELVPENHPAHQQLFQVYKKSKKTKRQDDDSDSESDSDDDESDLEEDADGDSPTMEKKPEAIDCTDELWYQVIALRNKRIEQERTLDTIAKSVEQLKKEREGLVKQQKIVNHALKKIEEQIKGVQKDKQHKLNELETVVVLKFNQIQGLLQNRIPSNLQDYVVFTNGGLKQLAHRIQELKKDSKLQFHRHVQHQKKMSSLQKEQKQNEDLLESNKQRVQEVQMLKFGQIVDLEALENASIDKKAEELKTILSGEEQRTENAIKAWDRRISDEKDRLTQVTQENTYLLRDLSSLRETQQDLEKELDESQKTMVTRVTKNLTSVSNTRKQLKDLVVMQAREIEIAKNEIAILRSKHGHVYKT</sequence>
<organism evidence="11">
    <name type="scientific">Percolomonas cosmopolitus</name>
    <dbReference type="NCBI Taxonomy" id="63605"/>
    <lineage>
        <taxon>Eukaryota</taxon>
        <taxon>Discoba</taxon>
        <taxon>Heterolobosea</taxon>
        <taxon>Tetramitia</taxon>
        <taxon>Eutetramitia</taxon>
        <taxon>Percolomonadidae</taxon>
        <taxon>Percolomonas</taxon>
    </lineage>
</organism>
<evidence type="ECO:0008006" key="12">
    <source>
        <dbReference type="Google" id="ProtNLM"/>
    </source>
</evidence>
<feature type="repeat" description="WD" evidence="8">
    <location>
        <begin position="494"/>
        <end position="519"/>
    </location>
</feature>
<dbReference type="PANTHER" id="PTHR14885">
    <property type="entry name" value="CILIA- AND FLAGELLA-ASSOCIATED PROTEIN 43-RELATED"/>
    <property type="match status" value="1"/>
</dbReference>
<dbReference type="Gene3D" id="2.130.10.10">
    <property type="entry name" value="YVTN repeat-like/Quinoprotein amine dehydrogenase"/>
    <property type="match status" value="3"/>
</dbReference>
<accession>A0A7S1KMG8</accession>
<dbReference type="PANTHER" id="PTHR14885:SF3">
    <property type="entry name" value="CILIA- AND FLAGELLA-ASSOCIATED PROTEIN 44"/>
    <property type="match status" value="1"/>
</dbReference>
<comment type="subcellular location">
    <subcellularLocation>
        <location evidence="1">Cytoplasm</location>
        <location evidence="1">Cytoskeleton</location>
        <location evidence="1">Cilium axoneme</location>
    </subcellularLocation>
</comment>
<keyword evidence="3 8" id="KW-0853">WD repeat</keyword>
<gene>
    <name evidence="11" type="ORF">PCOS0759_LOCUS2003</name>
</gene>
<dbReference type="InterPro" id="IPR001680">
    <property type="entry name" value="WD40_rpt"/>
</dbReference>
<feature type="coiled-coil region" evidence="9">
    <location>
        <begin position="1428"/>
        <end position="1483"/>
    </location>
</feature>
<reference evidence="11" key="1">
    <citation type="submission" date="2021-01" db="EMBL/GenBank/DDBJ databases">
        <authorList>
            <person name="Corre E."/>
            <person name="Pelletier E."/>
            <person name="Niang G."/>
            <person name="Scheremetjew M."/>
            <person name="Finn R."/>
            <person name="Kale V."/>
            <person name="Holt S."/>
            <person name="Cochrane G."/>
            <person name="Meng A."/>
            <person name="Brown T."/>
            <person name="Cohen L."/>
        </authorList>
    </citation>
    <scope>NUCLEOTIDE SEQUENCE</scope>
    <source>
        <strain evidence="11">WS</strain>
    </source>
</reference>
<evidence type="ECO:0000256" key="6">
    <source>
        <dbReference type="ARBA" id="ARBA00023212"/>
    </source>
</evidence>
<feature type="compositionally biased region" description="Basic and acidic residues" evidence="10">
    <location>
        <begin position="1006"/>
        <end position="1033"/>
    </location>
</feature>
<keyword evidence="5 9" id="KW-0175">Coiled coil</keyword>
<dbReference type="GO" id="GO:0005930">
    <property type="term" value="C:axoneme"/>
    <property type="evidence" value="ECO:0007669"/>
    <property type="project" value="UniProtKB-SubCell"/>
</dbReference>
<dbReference type="SMART" id="SM00320">
    <property type="entry name" value="WD40"/>
    <property type="match status" value="7"/>
</dbReference>
<dbReference type="PROSITE" id="PS50082">
    <property type="entry name" value="WD_REPEATS_2"/>
    <property type="match status" value="1"/>
</dbReference>
<name>A0A7S1KMG8_9EUKA</name>
<proteinExistence type="predicted"/>
<evidence type="ECO:0000256" key="4">
    <source>
        <dbReference type="ARBA" id="ARBA00022737"/>
    </source>
</evidence>
<feature type="region of interest" description="Disordered" evidence="10">
    <location>
        <begin position="1175"/>
        <end position="1217"/>
    </location>
</feature>
<evidence type="ECO:0000256" key="8">
    <source>
        <dbReference type="PROSITE-ProRule" id="PRU00221"/>
    </source>
</evidence>
<feature type="coiled-coil region" evidence="9">
    <location>
        <begin position="1611"/>
        <end position="1695"/>
    </location>
</feature>
<evidence type="ECO:0000256" key="2">
    <source>
        <dbReference type="ARBA" id="ARBA00022490"/>
    </source>
</evidence>
<evidence type="ECO:0000256" key="7">
    <source>
        <dbReference type="ARBA" id="ARBA00023273"/>
    </source>
</evidence>
<evidence type="ECO:0000313" key="11">
    <source>
        <dbReference type="EMBL" id="CAD9078771.1"/>
    </source>
</evidence>
<dbReference type="EMBL" id="HBGD01002398">
    <property type="protein sequence ID" value="CAD9078771.1"/>
    <property type="molecule type" value="Transcribed_RNA"/>
</dbReference>
<keyword evidence="4" id="KW-0677">Repeat</keyword>
<evidence type="ECO:0000256" key="3">
    <source>
        <dbReference type="ARBA" id="ARBA00022574"/>
    </source>
</evidence>
<evidence type="ECO:0000256" key="1">
    <source>
        <dbReference type="ARBA" id="ARBA00004430"/>
    </source>
</evidence>
<dbReference type="Pfam" id="PF25828">
    <property type="entry name" value="CC_Cfap43"/>
    <property type="match status" value="1"/>
</dbReference>
<keyword evidence="2" id="KW-0963">Cytoplasm</keyword>
<feature type="compositionally biased region" description="Acidic residues" evidence="10">
    <location>
        <begin position="1378"/>
        <end position="1399"/>
    </location>
</feature>
<dbReference type="SUPFAM" id="SSF50978">
    <property type="entry name" value="WD40 repeat-like"/>
    <property type="match status" value="2"/>
</dbReference>
<feature type="coiled-coil region" evidence="9">
    <location>
        <begin position="1308"/>
        <end position="1342"/>
    </location>
</feature>
<evidence type="ECO:0000256" key="9">
    <source>
        <dbReference type="SAM" id="Coils"/>
    </source>
</evidence>
<protein>
    <recommendedName>
        <fullName evidence="12">Guanine nucleotide-binding protein subunit beta-like protein</fullName>
    </recommendedName>
</protein>
<dbReference type="InterPro" id="IPR015943">
    <property type="entry name" value="WD40/YVTN_repeat-like_dom_sf"/>
</dbReference>
<feature type="region of interest" description="Disordered" evidence="10">
    <location>
        <begin position="1368"/>
        <end position="1410"/>
    </location>
</feature>
<evidence type="ECO:0000256" key="10">
    <source>
        <dbReference type="SAM" id="MobiDB-lite"/>
    </source>
</evidence>
<dbReference type="Pfam" id="PF00400">
    <property type="entry name" value="WD40"/>
    <property type="match status" value="1"/>
</dbReference>
<evidence type="ECO:0000256" key="5">
    <source>
        <dbReference type="ARBA" id="ARBA00023054"/>
    </source>
</evidence>
<feature type="region of interest" description="Disordered" evidence="10">
    <location>
        <begin position="970"/>
        <end position="1033"/>
    </location>
</feature>
<feature type="region of interest" description="Disordered" evidence="10">
    <location>
        <begin position="1"/>
        <end position="22"/>
    </location>
</feature>